<reference evidence="2" key="1">
    <citation type="submission" date="2011-11" db="EMBL/GenBank/DDBJ databases">
        <title>Decoding the brain transcriptome of the Eastern honeybee (Apis cerana) based on pyrosequencing.</title>
        <authorList>
            <person name="Sun L."/>
            <person name="Zheng H."/>
            <person name="Wang Y."/>
            <person name="Xie X."/>
            <person name="Zhu Y."/>
            <person name="Gu W."/>
            <person name="Wang S."/>
        </authorList>
    </citation>
    <scope>NUCLEOTIDE SEQUENCE</scope>
    <source>
        <tissue evidence="2">Brain</tissue>
    </source>
</reference>
<feature type="domain" description="NOMO seventh transthyretin-like" evidence="1">
    <location>
        <begin position="25"/>
        <end position="96"/>
    </location>
</feature>
<accession>V9IG27</accession>
<evidence type="ECO:0000313" key="2">
    <source>
        <dbReference type="EMBL" id="AEY59456.1"/>
    </source>
</evidence>
<name>V9IG27_APICE</name>
<organism evidence="2">
    <name type="scientific">Apis cerana</name>
    <name type="common">Indian honeybee</name>
    <dbReference type="NCBI Taxonomy" id="7461"/>
    <lineage>
        <taxon>Eukaryota</taxon>
        <taxon>Metazoa</taxon>
        <taxon>Ecdysozoa</taxon>
        <taxon>Arthropoda</taxon>
        <taxon>Hexapoda</taxon>
        <taxon>Insecta</taxon>
        <taxon>Pterygota</taxon>
        <taxon>Neoptera</taxon>
        <taxon>Endopterygota</taxon>
        <taxon>Hymenoptera</taxon>
        <taxon>Apocrita</taxon>
        <taxon>Aculeata</taxon>
        <taxon>Apoidea</taxon>
        <taxon>Anthophila</taxon>
        <taxon>Apidae</taxon>
        <taxon>Apis</taxon>
    </lineage>
</organism>
<dbReference type="InterPro" id="IPR056319">
    <property type="entry name" value="NOMO_7th"/>
</dbReference>
<gene>
    <name evidence="2" type="ORF">ACCB02703</name>
</gene>
<dbReference type="EMBL" id="JR041497">
    <property type="protein sequence ID" value="AEY59456.1"/>
    <property type="molecule type" value="mRNA"/>
</dbReference>
<proteinExistence type="evidence at transcript level"/>
<sequence length="117" mass="13178">MNPSYRISVTSERSELPPFEQTGFSVTFISSHDTIVEYSKSNELKKLTLVLNKGSTKHCVSEPGMYTFIPKSCHVYEKLSYTWDTSTISPILLHSTEHSHIGSIMSHSALNEVKVKN</sequence>
<dbReference type="AlphaFoldDB" id="V9IG27"/>
<protein>
    <recommendedName>
        <fullName evidence="1">NOMO seventh transthyretin-like domain-containing protein</fullName>
    </recommendedName>
</protein>
<evidence type="ECO:0000259" key="1">
    <source>
        <dbReference type="Pfam" id="PF23141"/>
    </source>
</evidence>
<dbReference type="Pfam" id="PF23141">
    <property type="entry name" value="Ig_NOMO"/>
    <property type="match status" value="1"/>
</dbReference>